<dbReference type="EMBL" id="JACHCF010000014">
    <property type="protein sequence ID" value="MBB5623737.1"/>
    <property type="molecule type" value="Genomic_DNA"/>
</dbReference>
<organism evidence="1 2">
    <name type="scientific">Pedobacter cryoconitis</name>
    <dbReference type="NCBI Taxonomy" id="188932"/>
    <lineage>
        <taxon>Bacteria</taxon>
        <taxon>Pseudomonadati</taxon>
        <taxon>Bacteroidota</taxon>
        <taxon>Sphingobacteriia</taxon>
        <taxon>Sphingobacteriales</taxon>
        <taxon>Sphingobacteriaceae</taxon>
        <taxon>Pedobacter</taxon>
    </lineage>
</organism>
<accession>A0A7W9DLX8</accession>
<proteinExistence type="predicted"/>
<dbReference type="Proteomes" id="UP000537718">
    <property type="component" value="Unassembled WGS sequence"/>
</dbReference>
<name>A0A7W9DLX8_9SPHI</name>
<comment type="caution">
    <text evidence="1">The sequence shown here is derived from an EMBL/GenBank/DDBJ whole genome shotgun (WGS) entry which is preliminary data.</text>
</comment>
<gene>
    <name evidence="1" type="ORF">HDE69_004824</name>
</gene>
<protein>
    <submittedName>
        <fullName evidence="1">Uncharacterized protein</fullName>
    </submittedName>
</protein>
<evidence type="ECO:0000313" key="1">
    <source>
        <dbReference type="EMBL" id="MBB5623737.1"/>
    </source>
</evidence>
<reference evidence="1 2" key="1">
    <citation type="submission" date="2020-08" db="EMBL/GenBank/DDBJ databases">
        <title>Genomic Encyclopedia of Type Strains, Phase IV (KMG-V): Genome sequencing to study the core and pangenomes of soil and plant-associated prokaryotes.</title>
        <authorList>
            <person name="Whitman W."/>
        </authorList>
    </citation>
    <scope>NUCLEOTIDE SEQUENCE [LARGE SCALE GENOMIC DNA]</scope>
    <source>
        <strain evidence="1 2">MP7CTX6</strain>
    </source>
</reference>
<sequence length="277" mass="31891">MQQTEIGAFVLNTPFFKKHELASLSNNVLEILFYNGAIDCFCPKCNSHSIFLGENDDSDRAQRKINIQVGSYSHNGISDRSIDFTGTYLLDFYCSRNKEHKINIIFKIDNQKLFKIGQSPSVLEIIKGDFKQYKSMLGESFYDLNSAILLHSNNFGIAAFTHLRRIIENFFMVQACNTWESKNSFDPKPKYNELRFKEKMDLVKDYLPQTFTENPTLYSIASSGIHSLTEEQCIEYFTPLKDCIILCLDEMLSELKKQTLKNSVKASLEKIASFIKK</sequence>
<dbReference type="AlphaFoldDB" id="A0A7W9DLX8"/>
<evidence type="ECO:0000313" key="2">
    <source>
        <dbReference type="Proteomes" id="UP000537718"/>
    </source>
</evidence>
<dbReference type="RefSeq" id="WP_183869814.1">
    <property type="nucleotide sequence ID" value="NZ_JACHCF010000014.1"/>
</dbReference>